<dbReference type="AlphaFoldDB" id="A0A5B8C2S7"/>
<gene>
    <name evidence="2" type="ORF">FE374_03505</name>
</gene>
<protein>
    <recommendedName>
        <fullName evidence="4">Alkaline shock response membrane anchor protein AmaP</fullName>
    </recommendedName>
</protein>
<keyword evidence="1" id="KW-0472">Membrane</keyword>
<feature type="transmembrane region" description="Helical" evidence="1">
    <location>
        <begin position="59"/>
        <end position="80"/>
    </location>
</feature>
<evidence type="ECO:0000313" key="3">
    <source>
        <dbReference type="Proteomes" id="UP000314616"/>
    </source>
</evidence>
<dbReference type="RefSeq" id="WP_139927263.1">
    <property type="nucleotide sequence ID" value="NZ_CP040915.1"/>
</dbReference>
<organism evidence="2 3">
    <name type="scientific">Georgenia yuyongxinii</name>
    <dbReference type="NCBI Taxonomy" id="2589797"/>
    <lineage>
        <taxon>Bacteria</taxon>
        <taxon>Bacillati</taxon>
        <taxon>Actinomycetota</taxon>
        <taxon>Actinomycetes</taxon>
        <taxon>Micrococcales</taxon>
        <taxon>Bogoriellaceae</taxon>
        <taxon>Georgenia</taxon>
    </lineage>
</organism>
<evidence type="ECO:0000256" key="1">
    <source>
        <dbReference type="SAM" id="Phobius"/>
    </source>
</evidence>
<dbReference type="EMBL" id="CP040915">
    <property type="protein sequence ID" value="QDC23821.1"/>
    <property type="molecule type" value="Genomic_DNA"/>
</dbReference>
<evidence type="ECO:0000313" key="2">
    <source>
        <dbReference type="EMBL" id="QDC23821.1"/>
    </source>
</evidence>
<keyword evidence="1" id="KW-1133">Transmembrane helix</keyword>
<dbReference type="KEGG" id="gyu:FE374_03505"/>
<sequence length="193" mass="20235">MSRAVLALDRTLAFLLGLLLLAVGAAAVAWWAGELDRVWPTVPDTLRLGDASSAVGAPWWPWAAGVAGVLAMLLGLRWLIAHVPRRNVGTLALPGTPGRGSLRIDPGAAATTAAQVLAETPGVRSVRGTMHDDRGELVAALSATIEPTADLATVVDRAERVSAELGHVLGIDAARCRVQLSVARRGRRLPRAE</sequence>
<evidence type="ECO:0008006" key="4">
    <source>
        <dbReference type="Google" id="ProtNLM"/>
    </source>
</evidence>
<proteinExistence type="predicted"/>
<accession>A0A5B8C2S7</accession>
<keyword evidence="1" id="KW-0812">Transmembrane</keyword>
<dbReference type="OrthoDB" id="4824828at2"/>
<reference evidence="2 3" key="1">
    <citation type="submission" date="2019-05" db="EMBL/GenBank/DDBJ databases">
        <title>Georgenia *** sp. nov., and Georgenia *** sp. nov., isolated from the intestinal contents of plateau pika (Ochotona curzoniae) in the Qinghai-Tibet plateau of China.</title>
        <authorList>
            <person name="Tian Z."/>
        </authorList>
    </citation>
    <scope>NUCLEOTIDE SEQUENCE [LARGE SCALE GENOMIC DNA]</scope>
    <source>
        <strain evidence="2 3">Z443</strain>
    </source>
</reference>
<dbReference type="Proteomes" id="UP000314616">
    <property type="component" value="Chromosome"/>
</dbReference>
<name>A0A5B8C2S7_9MICO</name>
<feature type="transmembrane region" description="Helical" evidence="1">
    <location>
        <begin position="12"/>
        <end position="33"/>
    </location>
</feature>